<proteinExistence type="predicted"/>
<feature type="region of interest" description="Disordered" evidence="2">
    <location>
        <begin position="1198"/>
        <end position="1249"/>
    </location>
</feature>
<dbReference type="CDD" id="cd00052">
    <property type="entry name" value="EH"/>
    <property type="match status" value="1"/>
</dbReference>
<dbReference type="Gene3D" id="1.10.238.10">
    <property type="entry name" value="EF-hand"/>
    <property type="match status" value="1"/>
</dbReference>
<feature type="compositionally biased region" description="Polar residues" evidence="2">
    <location>
        <begin position="1349"/>
        <end position="1358"/>
    </location>
</feature>
<evidence type="ECO:0000256" key="2">
    <source>
        <dbReference type="SAM" id="MobiDB-lite"/>
    </source>
</evidence>
<dbReference type="InterPro" id="IPR059024">
    <property type="entry name" value="SYNRG_C"/>
</dbReference>
<dbReference type="PROSITE" id="PS50031">
    <property type="entry name" value="EH"/>
    <property type="match status" value="1"/>
</dbReference>
<feature type="compositionally biased region" description="Basic and acidic residues" evidence="2">
    <location>
        <begin position="174"/>
        <end position="185"/>
    </location>
</feature>
<organism evidence="5 6">
    <name type="scientific">Hemibagrus guttatus</name>
    <dbReference type="NCBI Taxonomy" id="175788"/>
    <lineage>
        <taxon>Eukaryota</taxon>
        <taxon>Metazoa</taxon>
        <taxon>Chordata</taxon>
        <taxon>Craniata</taxon>
        <taxon>Vertebrata</taxon>
        <taxon>Euteleostomi</taxon>
        <taxon>Actinopterygii</taxon>
        <taxon>Neopterygii</taxon>
        <taxon>Teleostei</taxon>
        <taxon>Ostariophysi</taxon>
        <taxon>Siluriformes</taxon>
        <taxon>Bagridae</taxon>
        <taxon>Hemibagrus</taxon>
    </lineage>
</organism>
<dbReference type="SUPFAM" id="SSF47473">
    <property type="entry name" value="EF-hand"/>
    <property type="match status" value="1"/>
</dbReference>
<feature type="compositionally biased region" description="Polar residues" evidence="2">
    <location>
        <begin position="999"/>
        <end position="1009"/>
    </location>
</feature>
<dbReference type="Proteomes" id="UP001274896">
    <property type="component" value="Unassembled WGS sequence"/>
</dbReference>
<evidence type="ECO:0000313" key="5">
    <source>
        <dbReference type="EMBL" id="KAK3530971.1"/>
    </source>
</evidence>
<feature type="region of interest" description="Disordered" evidence="2">
    <location>
        <begin position="1516"/>
        <end position="1542"/>
    </location>
</feature>
<dbReference type="Pfam" id="PF12763">
    <property type="entry name" value="EH"/>
    <property type="match status" value="1"/>
</dbReference>
<reference evidence="5" key="1">
    <citation type="submission" date="2023-06" db="EMBL/GenBank/DDBJ databases">
        <title>Male Hemibagrus guttatus genome.</title>
        <authorList>
            <person name="Bian C."/>
        </authorList>
    </citation>
    <scope>NUCLEOTIDE SEQUENCE</scope>
    <source>
        <strain evidence="5">Male_cb2023</strain>
        <tissue evidence="5">Muscle</tissue>
    </source>
</reference>
<feature type="coiled-coil region" evidence="1">
    <location>
        <begin position="611"/>
        <end position="645"/>
    </location>
</feature>
<dbReference type="PANTHER" id="PTHR15463">
    <property type="entry name" value="AP1 GAMMA SUBUNIT BINDING PROTEIN 1"/>
    <property type="match status" value="1"/>
</dbReference>
<feature type="region of interest" description="Disordered" evidence="2">
    <location>
        <begin position="1316"/>
        <end position="1398"/>
    </location>
</feature>
<feature type="region of interest" description="Disordered" evidence="2">
    <location>
        <begin position="247"/>
        <end position="289"/>
    </location>
</feature>
<feature type="region of interest" description="Disordered" evidence="2">
    <location>
        <begin position="375"/>
        <end position="397"/>
    </location>
</feature>
<feature type="compositionally biased region" description="Low complexity" evidence="2">
    <location>
        <begin position="384"/>
        <end position="393"/>
    </location>
</feature>
<evidence type="ECO:0000259" key="3">
    <source>
        <dbReference type="PROSITE" id="PS50031"/>
    </source>
</evidence>
<protein>
    <recommendedName>
        <fullName evidence="7">EH domain-containing protein</fullName>
    </recommendedName>
</protein>
<dbReference type="PROSITE" id="PS50878">
    <property type="entry name" value="RT_POL"/>
    <property type="match status" value="1"/>
</dbReference>
<dbReference type="Pfam" id="PF00078">
    <property type="entry name" value="RVT_1"/>
    <property type="match status" value="1"/>
</dbReference>
<accession>A0AAE0V2H8</accession>
<feature type="domain" description="EH" evidence="3">
    <location>
        <begin position="395"/>
        <end position="473"/>
    </location>
</feature>
<feature type="compositionally biased region" description="Low complexity" evidence="2">
    <location>
        <begin position="1319"/>
        <end position="1330"/>
    </location>
</feature>
<dbReference type="Pfam" id="PF25999">
    <property type="entry name" value="SYNRG_C"/>
    <property type="match status" value="1"/>
</dbReference>
<dbReference type="PANTHER" id="PTHR15463:SF2">
    <property type="entry name" value="SYNERGIN GAMMA"/>
    <property type="match status" value="1"/>
</dbReference>
<comment type="caution">
    <text evidence="5">The sequence shown here is derived from an EMBL/GenBank/DDBJ whole genome shotgun (WGS) entry which is preliminary data.</text>
</comment>
<feature type="region of interest" description="Disordered" evidence="2">
    <location>
        <begin position="1090"/>
        <end position="1138"/>
    </location>
</feature>
<name>A0AAE0V2H8_9TELE</name>
<keyword evidence="1" id="KW-0175">Coiled coil</keyword>
<gene>
    <name evidence="5" type="ORF">QTP70_007271</name>
</gene>
<feature type="compositionally biased region" description="Low complexity" evidence="2">
    <location>
        <begin position="204"/>
        <end position="229"/>
    </location>
</feature>
<feature type="region of interest" description="Disordered" evidence="2">
    <location>
        <begin position="1448"/>
        <end position="1472"/>
    </location>
</feature>
<feature type="region of interest" description="Disordered" evidence="2">
    <location>
        <begin position="1160"/>
        <end position="1180"/>
    </location>
</feature>
<keyword evidence="6" id="KW-1185">Reference proteome</keyword>
<feature type="compositionally biased region" description="Low complexity" evidence="2">
    <location>
        <begin position="1110"/>
        <end position="1131"/>
    </location>
</feature>
<evidence type="ECO:0000256" key="1">
    <source>
        <dbReference type="SAM" id="Coils"/>
    </source>
</evidence>
<dbReference type="GO" id="GO:0030130">
    <property type="term" value="C:clathrin coat of trans-Golgi network vesicle"/>
    <property type="evidence" value="ECO:0007669"/>
    <property type="project" value="TreeGrafter"/>
</dbReference>
<feature type="compositionally biased region" description="Low complexity" evidence="2">
    <location>
        <begin position="247"/>
        <end position="267"/>
    </location>
</feature>
<evidence type="ECO:0000259" key="4">
    <source>
        <dbReference type="PROSITE" id="PS50878"/>
    </source>
</evidence>
<feature type="compositionally biased region" description="Basic and acidic residues" evidence="2">
    <location>
        <begin position="134"/>
        <end position="163"/>
    </location>
</feature>
<evidence type="ECO:0008006" key="7">
    <source>
        <dbReference type="Google" id="ProtNLM"/>
    </source>
</evidence>
<evidence type="ECO:0000313" key="6">
    <source>
        <dbReference type="Proteomes" id="UP001274896"/>
    </source>
</evidence>
<feature type="compositionally biased region" description="Polar residues" evidence="2">
    <location>
        <begin position="274"/>
        <end position="289"/>
    </location>
</feature>
<feature type="region of interest" description="Disordered" evidence="2">
    <location>
        <begin position="131"/>
        <end position="231"/>
    </location>
</feature>
<feature type="region of interest" description="Disordered" evidence="2">
    <location>
        <begin position="1269"/>
        <end position="1297"/>
    </location>
</feature>
<feature type="region of interest" description="Disordered" evidence="2">
    <location>
        <begin position="977"/>
        <end position="1009"/>
    </location>
</feature>
<dbReference type="EMBL" id="JAUCMX010000011">
    <property type="protein sequence ID" value="KAK3530971.1"/>
    <property type="molecule type" value="Genomic_DNA"/>
</dbReference>
<sequence>MSGVLCDRKISARIKGKVYRTVVRAAMLYGLETVSLRKRQESELEVAELKMLRFSLGVTRLDRIRNEYIRGTAHVGRLGDKVREARLRLDMFRGGRGGMAMGMQAPGMQFMGQPQFMGMRPAGPQYPADLQKQMAEEHQKRLEQQQRMLEEDRKRRQFEEQKQKLRLLSSVKPKTGEKSRDDALEAIKGNLDGFSRDAKMHPTPSSQSKKQDSSPSHSSVPPHSHSPAFAEDDDEFSDFIQGPVEASFPTSSLPLSSSSSGVNRSPLEAGPGQRPSSSPLPFSHAPSLTTLTVPHHSSVISSSQSTFQGPSLEEKLFSSCDLTADKKAQVNFKPCQAMSELASKAQVSVHFQSSTRAHNWAHYSDDLSAAFTLEKTPEPPAASPAPTAAEAQPHQASSASEMFKKVLEFTMTPAGIDTAKLYPILMSSGLPREALGQIWASANRTTPGKLTKEELYTVLALIGVAQKREEHRVTYKSGGRRTQVDYILCRRGNLKEINDCKVVVGESVARQHRMVVCRMTLMVCKKKRSETEKKTKWWKLKKEECCEEFRQKLRQALGGQVLLPDDWETTAEVIKETGRKVLGVSSGRRKEDKETWWWNEEVQDSIQRKRLAKKKWDMDRTEENRQEYKELQHRVKREVSKAKQKAYDELYTRLDTREGEKDLYRLARQRDRDGKDVQQVRVIKDRDGRVLTSEESVQRRWKEYFEELMNEENERGKRVEGVNSVEQKVDKIRKDEVRRALKRMKSGKAVGPDDIPVESCSNYRAIKLMSHTMKYRDGQRELHCVFVDLEKAYDRVPREELWYCMRKSGVAEKYVRVVQDMYERSRTVVRCAVVMDQLSEEVRQESPWTMMFADDIVICSESREQVEENLERWRFALERRGMKVSRIQSNGECGKESGLPAMSLDILSQFPTPPVPNLPAMTMTMPAVLTHQQPIMPPASPSVMPMASNSLAQPSNSFIANFPPVQGTKVDDDDFQDFQEAPKAGDDSFTDFQGETGGTFPTVTSSQSSIPAMLTPVSSSSTLSTSDKYAVFKHLSVENPTEPTPPVSDHGDKYSVFRELEQPSDRKPVGEGFADFKSVGADDGFTDFKTANSTSSLDPPDQAKTFQPASFPLPFSSSHSLSQSQTHPTSLAQPKNPLNMSDLDLFSSIVPPSTVDSKATCFSNSSSSASTVPSLLLPSTGPKPDDFGDFALFGSSSSSSSASEAAASAQRGSGAGGAAVQDDFADFLSFGNPGKQPNESSKESDDFADFQSSKFQEKSLVDKMAAFKQTKEDSASVKSLDLPSIGGSSVGKDDSEDALSVQLDMKLSDVAGELKHGASDSSLDLPGLSSHQPPAAEIDDLKFDPFGNSGISSLTSCDWSDKDDAPSGQGTKSQAVPASGLPSSATLHKKETSFGSSENITHTTLEKVTTFPIEDAGFADFADFSSAQQAPREEEDDDFGDFASTVSEKSDAADAGLEATHPEAPDDFGAFQADKPKFGKSDFLKASSQPKAKSSEEMIKNELATFDLSVQGSHKRSHSLGEKEICSTPAPEQQFRDRSNTLSEKPALPVIRDKYKDLTGEVEVIATANNTLNGISSSTVCTEVIQSAQGMEYLLGVVEVYRVARRVELGIKATAVCSEKLQELLKDISRVWNNLMGFMSLANLSPDESSLEFSSCILRHGIKNAKELACGVCLLNVDSRSKGSWCAYSYSVVPE</sequence>
<feature type="domain" description="Reverse transcriptase" evidence="4">
    <location>
        <begin position="664"/>
        <end position="906"/>
    </location>
</feature>
<feature type="compositionally biased region" description="Low complexity" evidence="2">
    <location>
        <begin position="1198"/>
        <end position="1212"/>
    </location>
</feature>
<dbReference type="InterPro" id="IPR000261">
    <property type="entry name" value="EH_dom"/>
</dbReference>
<dbReference type="InterPro" id="IPR039656">
    <property type="entry name" value="SYNRG"/>
</dbReference>
<dbReference type="InterPro" id="IPR000477">
    <property type="entry name" value="RT_dom"/>
</dbReference>
<dbReference type="InterPro" id="IPR011992">
    <property type="entry name" value="EF-hand-dom_pair"/>
</dbReference>
<feature type="compositionally biased region" description="Polar residues" evidence="2">
    <location>
        <begin position="1368"/>
        <end position="1386"/>
    </location>
</feature>